<protein>
    <submittedName>
        <fullName evidence="2">Uncharacterized protein</fullName>
    </submittedName>
</protein>
<proteinExistence type="predicted"/>
<keyword evidence="3" id="KW-1185">Reference proteome</keyword>
<evidence type="ECO:0000256" key="1">
    <source>
        <dbReference type="SAM" id="MobiDB-lite"/>
    </source>
</evidence>
<reference evidence="2 3" key="1">
    <citation type="journal article" date="2019" name="Nat. Ecol. Evol.">
        <title>Megaphylogeny resolves global patterns of mushroom evolution.</title>
        <authorList>
            <person name="Varga T."/>
            <person name="Krizsan K."/>
            <person name="Foldi C."/>
            <person name="Dima B."/>
            <person name="Sanchez-Garcia M."/>
            <person name="Sanchez-Ramirez S."/>
            <person name="Szollosi G.J."/>
            <person name="Szarkandi J.G."/>
            <person name="Papp V."/>
            <person name="Albert L."/>
            <person name="Andreopoulos W."/>
            <person name="Angelini C."/>
            <person name="Antonin V."/>
            <person name="Barry K.W."/>
            <person name="Bougher N.L."/>
            <person name="Buchanan P."/>
            <person name="Buyck B."/>
            <person name="Bense V."/>
            <person name="Catcheside P."/>
            <person name="Chovatia M."/>
            <person name="Cooper J."/>
            <person name="Damon W."/>
            <person name="Desjardin D."/>
            <person name="Finy P."/>
            <person name="Geml J."/>
            <person name="Haridas S."/>
            <person name="Hughes K."/>
            <person name="Justo A."/>
            <person name="Karasinski D."/>
            <person name="Kautmanova I."/>
            <person name="Kiss B."/>
            <person name="Kocsube S."/>
            <person name="Kotiranta H."/>
            <person name="LaButti K.M."/>
            <person name="Lechner B.E."/>
            <person name="Liimatainen K."/>
            <person name="Lipzen A."/>
            <person name="Lukacs Z."/>
            <person name="Mihaltcheva S."/>
            <person name="Morgado L.N."/>
            <person name="Niskanen T."/>
            <person name="Noordeloos M.E."/>
            <person name="Ohm R.A."/>
            <person name="Ortiz-Santana B."/>
            <person name="Ovrebo C."/>
            <person name="Racz N."/>
            <person name="Riley R."/>
            <person name="Savchenko A."/>
            <person name="Shiryaev A."/>
            <person name="Soop K."/>
            <person name="Spirin V."/>
            <person name="Szebenyi C."/>
            <person name="Tomsovsky M."/>
            <person name="Tulloss R.E."/>
            <person name="Uehling J."/>
            <person name="Grigoriev I.V."/>
            <person name="Vagvolgyi C."/>
            <person name="Papp T."/>
            <person name="Martin F.M."/>
            <person name="Miettinen O."/>
            <person name="Hibbett D.S."/>
            <person name="Nagy L.G."/>
        </authorList>
    </citation>
    <scope>NUCLEOTIDE SEQUENCE [LARGE SCALE GENOMIC DNA]</scope>
    <source>
        <strain evidence="2 3">HHB13444</strain>
    </source>
</reference>
<feature type="region of interest" description="Disordered" evidence="1">
    <location>
        <begin position="78"/>
        <end position="102"/>
    </location>
</feature>
<dbReference type="AlphaFoldDB" id="A0A5C3P056"/>
<organism evidence="2 3">
    <name type="scientific">Polyporus arcularius HHB13444</name>
    <dbReference type="NCBI Taxonomy" id="1314778"/>
    <lineage>
        <taxon>Eukaryota</taxon>
        <taxon>Fungi</taxon>
        <taxon>Dikarya</taxon>
        <taxon>Basidiomycota</taxon>
        <taxon>Agaricomycotina</taxon>
        <taxon>Agaricomycetes</taxon>
        <taxon>Polyporales</taxon>
        <taxon>Polyporaceae</taxon>
        <taxon>Polyporus</taxon>
    </lineage>
</organism>
<evidence type="ECO:0000313" key="2">
    <source>
        <dbReference type="EMBL" id="TFK82197.1"/>
    </source>
</evidence>
<dbReference type="EMBL" id="ML211511">
    <property type="protein sequence ID" value="TFK82197.1"/>
    <property type="molecule type" value="Genomic_DNA"/>
</dbReference>
<gene>
    <name evidence="2" type="ORF">K466DRAFT_308858</name>
</gene>
<name>A0A5C3P056_9APHY</name>
<accession>A0A5C3P056</accession>
<sequence>MCATGRHGPQGTPLAFQVIPPGSRAIVVFSVPDDVLDCEQPGRTTQTDQADRTAAATMRIQFIHGGTTSGQQLVRTSLGSQDPIASPPARGRGRAPEVRPACSARVRATVGPPWMGQMPGEGQWARVGTGGSEKHPAADGRSARGVYWRSDECPREVHLPHSPRACHHAGRYEMVRGMRFLCRDVGEAILRAEACSVGFRRHASRSELRVRSSLSFLTLPPEEAWTSLVTQYASVFGTGRKLRERE</sequence>
<dbReference type="Proteomes" id="UP000308197">
    <property type="component" value="Unassembled WGS sequence"/>
</dbReference>
<evidence type="ECO:0000313" key="3">
    <source>
        <dbReference type="Proteomes" id="UP000308197"/>
    </source>
</evidence>
<dbReference type="InParanoid" id="A0A5C3P056"/>